<evidence type="ECO:0000256" key="2">
    <source>
        <dbReference type="ARBA" id="ARBA00006411"/>
    </source>
</evidence>
<dbReference type="InterPro" id="IPR025734">
    <property type="entry name" value="EspG"/>
</dbReference>
<keyword evidence="6" id="KW-1185">Reference proteome</keyword>
<dbReference type="Proteomes" id="UP000298860">
    <property type="component" value="Unassembled WGS sequence"/>
</dbReference>
<keyword evidence="3" id="KW-0963">Cytoplasm</keyword>
<keyword evidence="4" id="KW-0143">Chaperone</keyword>
<evidence type="ECO:0000256" key="4">
    <source>
        <dbReference type="ARBA" id="ARBA00023186"/>
    </source>
</evidence>
<reference evidence="6" key="1">
    <citation type="submission" date="2019-04" db="EMBL/GenBank/DDBJ databases">
        <title>Draft genome sequence of Pseudonocardiaceae bacterium SL3-2-4.</title>
        <authorList>
            <person name="Ningsih F."/>
            <person name="Yokota A."/>
            <person name="Sakai Y."/>
            <person name="Nanatani K."/>
            <person name="Yabe S."/>
            <person name="Oetari A."/>
            <person name="Sjamsuridzal W."/>
        </authorList>
    </citation>
    <scope>NUCLEOTIDE SEQUENCE [LARGE SCALE GENOMIC DNA]</scope>
    <source>
        <strain evidence="6">SL3-2-4</strain>
    </source>
</reference>
<evidence type="ECO:0000313" key="6">
    <source>
        <dbReference type="Proteomes" id="UP000298860"/>
    </source>
</evidence>
<dbReference type="Pfam" id="PF14011">
    <property type="entry name" value="ESX-1_EspG"/>
    <property type="match status" value="1"/>
</dbReference>
<proteinExistence type="inferred from homology"/>
<comment type="subcellular location">
    <subcellularLocation>
        <location evidence="1">Cytoplasm</location>
    </subcellularLocation>
</comment>
<protein>
    <submittedName>
        <fullName evidence="5">ESX secretion-associated protein EspG</fullName>
    </submittedName>
</protein>
<evidence type="ECO:0000313" key="5">
    <source>
        <dbReference type="EMBL" id="GDY29192.1"/>
    </source>
</evidence>
<organism evidence="5 6">
    <name type="scientific">Gandjariella thermophila</name>
    <dbReference type="NCBI Taxonomy" id="1931992"/>
    <lineage>
        <taxon>Bacteria</taxon>
        <taxon>Bacillati</taxon>
        <taxon>Actinomycetota</taxon>
        <taxon>Actinomycetes</taxon>
        <taxon>Pseudonocardiales</taxon>
        <taxon>Pseudonocardiaceae</taxon>
        <taxon>Gandjariella</taxon>
    </lineage>
</organism>
<comment type="caution">
    <text evidence="5">The sequence shown here is derived from an EMBL/GenBank/DDBJ whole genome shotgun (WGS) entry which is preliminary data.</text>
</comment>
<comment type="similarity">
    <text evidence="2">Belongs to the EspG family.</text>
</comment>
<gene>
    <name evidence="5" type="ORF">GTS_08250</name>
</gene>
<dbReference type="EMBL" id="BJFL01000003">
    <property type="protein sequence ID" value="GDY29192.1"/>
    <property type="molecule type" value="Genomic_DNA"/>
</dbReference>
<name>A0A4D4J263_9PSEU</name>
<accession>A0A4D4J263</accession>
<evidence type="ECO:0000256" key="1">
    <source>
        <dbReference type="ARBA" id="ARBA00004496"/>
    </source>
</evidence>
<dbReference type="RefSeq" id="WP_192909381.1">
    <property type="nucleotide sequence ID" value="NZ_BJFL01000003.1"/>
</dbReference>
<sequence length="262" mass="28908">MRGSFQVSRLAWDVVRQRHGIEEQHHVLHITTPEVRPEDYPALERRAFDELARAGLAWGTTVDGALLDTMSLLARPPLELHGWVGYHNRVSVGAVAAVDGRAGAVLAVLDDEAVHVHAIEPTKLVDAMIGLLPAVPPGRGHSRTVPLDAYRATLSADAAARDAESGWLEGGQSDRLETELSAVMRLVRQPRRGGGRIYAAARDRLGRRRKSQYPVTYIDTESGRWAMWQQPSQNGQLWVTIAPATPQLFRSQLESLLATVHF</sequence>
<evidence type="ECO:0000256" key="3">
    <source>
        <dbReference type="ARBA" id="ARBA00022490"/>
    </source>
</evidence>
<dbReference type="AlphaFoldDB" id="A0A4D4J263"/>